<dbReference type="EMBL" id="CP117683">
    <property type="protein sequence ID" value="WDC92356.1"/>
    <property type="molecule type" value="Genomic_DNA"/>
</dbReference>
<reference evidence="3" key="3">
    <citation type="submission" date="2023-02" db="EMBL/GenBank/DDBJ databases">
        <title>Complete genome sequence of Lactobacillus curvatus CACC879 isolated from Pig feces.</title>
        <authorList>
            <person name="Park S."/>
            <person name="Park M.A."/>
            <person name="Kim D.-H."/>
            <person name="Kim Y."/>
        </authorList>
    </citation>
    <scope>NUCLEOTIDE SEQUENCE</scope>
    <source>
        <strain evidence="3">CACC879</strain>
    </source>
</reference>
<dbReference type="RefSeq" id="WP_004271157.1">
    <property type="nucleotide sequence ID" value="NZ_AP024685.1"/>
</dbReference>
<reference evidence="1 4" key="1">
    <citation type="submission" date="2018-07" db="EMBL/GenBank/DDBJ databases">
        <title>Lactobacillus curvatus genome sequence.</title>
        <authorList>
            <person name="Prechtl R."/>
        </authorList>
    </citation>
    <scope>NUCLEOTIDE SEQUENCE [LARGE SCALE GENOMIC DNA]</scope>
    <source>
        <strain evidence="1 4">TMW 1.1928</strain>
    </source>
</reference>
<keyword evidence="5" id="KW-1185">Reference proteome</keyword>
<gene>
    <name evidence="1" type="ORF">DT351_06775</name>
    <name evidence="2" type="ORF">LTWDN19_05650</name>
    <name evidence="3" type="ORF">PSR33_02055</name>
</gene>
<dbReference type="AlphaFoldDB" id="A0A0B2XBN7"/>
<dbReference type="Proteomes" id="UP000825100">
    <property type="component" value="Chromosome"/>
</dbReference>
<evidence type="ECO:0000313" key="2">
    <source>
        <dbReference type="EMBL" id="BCX29998.1"/>
    </source>
</evidence>
<name>A0A0B2XBN7_LATCU</name>
<dbReference type="GeneID" id="49610084"/>
<evidence type="ECO:0000313" key="4">
    <source>
        <dbReference type="Proteomes" id="UP000257607"/>
    </source>
</evidence>
<evidence type="ECO:0000313" key="1">
    <source>
        <dbReference type="EMBL" id="AXN36084.1"/>
    </source>
</evidence>
<dbReference type="OrthoDB" id="2314311at2"/>
<dbReference type="Proteomes" id="UP000257607">
    <property type="component" value="Chromosome"/>
</dbReference>
<proteinExistence type="predicted"/>
<accession>A0A0B2XBN7</accession>
<evidence type="ECO:0000313" key="5">
    <source>
        <dbReference type="Proteomes" id="UP000825100"/>
    </source>
</evidence>
<dbReference type="KEGG" id="lcv:FBA2_03780"/>
<sequence length="81" mass="9360">MTDKHYYGNYEVVEERESQKYVATIKIHNMVKKVVMQDDALQMLAQNDVLPETVVHNIIKEPNLLKEQVIISGANLAQYLD</sequence>
<dbReference type="Proteomes" id="UP001215533">
    <property type="component" value="Chromosome"/>
</dbReference>
<dbReference type="EMBL" id="CP031003">
    <property type="protein sequence ID" value="AXN36084.1"/>
    <property type="molecule type" value="Genomic_DNA"/>
</dbReference>
<protein>
    <submittedName>
        <fullName evidence="3">Uncharacterized protein</fullName>
    </submittedName>
</protein>
<dbReference type="EMBL" id="AP024685">
    <property type="protein sequence ID" value="BCX29998.1"/>
    <property type="molecule type" value="Genomic_DNA"/>
</dbReference>
<evidence type="ECO:0000313" key="3">
    <source>
        <dbReference type="EMBL" id="WDC92356.1"/>
    </source>
</evidence>
<evidence type="ECO:0000313" key="6">
    <source>
        <dbReference type="Proteomes" id="UP001215533"/>
    </source>
</evidence>
<reference evidence="2 5" key="2">
    <citation type="submission" date="2021-05" db="EMBL/GenBank/DDBJ databases">
        <title>Complete Genome Sequence of Latilactobacillus sp. Strain WDN19, a High D-Aspartate-producing Lactic Acid Bacterium Isolated from a Japanese Pickle.</title>
        <authorList>
            <person name="Kajitani K."/>
            <person name="Takahashi S."/>
        </authorList>
    </citation>
    <scope>NUCLEOTIDE SEQUENCE [LARGE SCALE GENOMIC DNA]</scope>
    <source>
        <strain evidence="2 5">WDN19</strain>
    </source>
</reference>
<organism evidence="3 6">
    <name type="scientific">Latilactobacillus curvatus</name>
    <name type="common">Lactobacillus curvatus</name>
    <dbReference type="NCBI Taxonomy" id="28038"/>
    <lineage>
        <taxon>Bacteria</taxon>
        <taxon>Bacillati</taxon>
        <taxon>Bacillota</taxon>
        <taxon>Bacilli</taxon>
        <taxon>Lactobacillales</taxon>
        <taxon>Lactobacillaceae</taxon>
        <taxon>Latilactobacillus</taxon>
    </lineage>
</organism>